<protein>
    <submittedName>
        <fullName evidence="1">DUF2332 domain-containing protein</fullName>
    </submittedName>
</protein>
<proteinExistence type="predicted"/>
<evidence type="ECO:0000313" key="1">
    <source>
        <dbReference type="EMBL" id="GAA4411839.1"/>
    </source>
</evidence>
<keyword evidence="2" id="KW-1185">Reference proteome</keyword>
<dbReference type="Proteomes" id="UP001500945">
    <property type="component" value="Unassembled WGS sequence"/>
</dbReference>
<evidence type="ECO:0000313" key="2">
    <source>
        <dbReference type="Proteomes" id="UP001500945"/>
    </source>
</evidence>
<name>A0ABP8KPG2_9MICO</name>
<dbReference type="RefSeq" id="WP_345207998.1">
    <property type="nucleotide sequence ID" value="NZ_BAABGM010000024.1"/>
</dbReference>
<dbReference type="EMBL" id="BAABGM010000024">
    <property type="protein sequence ID" value="GAA4411839.1"/>
    <property type="molecule type" value="Genomic_DNA"/>
</dbReference>
<accession>A0ABP8KPG2</accession>
<gene>
    <name evidence="1" type="ORF">GCM10023168_33060</name>
</gene>
<dbReference type="Pfam" id="PF10094">
    <property type="entry name" value="DUF2332"/>
    <property type="match status" value="1"/>
</dbReference>
<reference evidence="2" key="1">
    <citation type="journal article" date="2019" name="Int. J. Syst. Evol. Microbiol.">
        <title>The Global Catalogue of Microorganisms (GCM) 10K type strain sequencing project: providing services to taxonomists for standard genome sequencing and annotation.</title>
        <authorList>
            <consortium name="The Broad Institute Genomics Platform"/>
            <consortium name="The Broad Institute Genome Sequencing Center for Infectious Disease"/>
            <person name="Wu L."/>
            <person name="Ma J."/>
        </authorList>
    </citation>
    <scope>NUCLEOTIDE SEQUENCE [LARGE SCALE GENOMIC DNA]</scope>
    <source>
        <strain evidence="2">JCM 17809</strain>
    </source>
</reference>
<sequence>MGAHEGTTLAHRLRAHFGDADHLYASLLAGMADDWEVGGVTREVFEGWEDAPPQQLPQLRLLAGLFRIVLRGDAPQLEGYYPALGGDLDHHEAWAAVRPVLAAHVEELHEALRDAPQTNEPARSVALLVGLSEAIARTGLRRVRLLEPGASGGLGLLVDRYRFVGDGWAAGPDDSPLVVEGCGAAGFEPVAFDVVDRRGCDVAPVDLSSEAGRAYLTSFVWPWQVDRHARLAAAIEVARAHPVVVDRAPASQWVAERLAGPAEPGVLTVVWHSVTRLYWPADETAAMQAAVDEARSRMPVAHVALEHDWSSAGGGVDPGLPSIELDGEVLGVGDHHGPPVRLS</sequence>
<comment type="caution">
    <text evidence="1">The sequence shown here is derived from an EMBL/GenBank/DDBJ whole genome shotgun (WGS) entry which is preliminary data.</text>
</comment>
<dbReference type="InterPro" id="IPR011200">
    <property type="entry name" value="UCP012608"/>
</dbReference>
<organism evidence="1 2">
    <name type="scientific">Fodinibacter luteus</name>
    <dbReference type="NCBI Taxonomy" id="552064"/>
    <lineage>
        <taxon>Bacteria</taxon>
        <taxon>Bacillati</taxon>
        <taxon>Actinomycetota</taxon>
        <taxon>Actinomycetes</taxon>
        <taxon>Micrococcales</taxon>
        <taxon>Intrasporangiaceae</taxon>
        <taxon>Fodinibacter (ex Wang et al. 2009)</taxon>
    </lineage>
</organism>